<dbReference type="AlphaFoldDB" id="A0A4U7J9M7"/>
<feature type="domain" description="Peptidase C14 caspase" evidence="1">
    <location>
        <begin position="40"/>
        <end position="251"/>
    </location>
</feature>
<dbReference type="Gene3D" id="3.40.50.1460">
    <property type="match status" value="1"/>
</dbReference>
<reference evidence="2 3" key="1">
    <citation type="submission" date="2020-09" db="EMBL/GenBank/DDBJ databases">
        <title>Characterization and genome sequencing of Ruminiclostridium sp. nov. MA18.</title>
        <authorList>
            <person name="Rettenmaier R."/>
            <person name="Kowollik M.-L."/>
            <person name="Liebl W."/>
            <person name="Zverlov V."/>
        </authorList>
    </citation>
    <scope>NUCLEOTIDE SEQUENCE [LARGE SCALE GENOMIC DNA]</scope>
    <source>
        <strain evidence="2 3">MA18</strain>
    </source>
</reference>
<keyword evidence="3" id="KW-1185">Reference proteome</keyword>
<dbReference type="Pfam" id="PF00656">
    <property type="entry name" value="Peptidase_C14"/>
    <property type="match status" value="1"/>
</dbReference>
<dbReference type="GO" id="GO:0006508">
    <property type="term" value="P:proteolysis"/>
    <property type="evidence" value="ECO:0007669"/>
    <property type="project" value="InterPro"/>
</dbReference>
<protein>
    <submittedName>
        <fullName evidence="2">Caspase family protein</fullName>
    </submittedName>
</protein>
<dbReference type="PANTHER" id="PTHR48104:SF30">
    <property type="entry name" value="METACASPASE-1"/>
    <property type="match status" value="1"/>
</dbReference>
<accession>A0A4U7J9M7</accession>
<evidence type="ECO:0000313" key="2">
    <source>
        <dbReference type="EMBL" id="QNU66509.1"/>
    </source>
</evidence>
<evidence type="ECO:0000259" key="1">
    <source>
        <dbReference type="Pfam" id="PF00656"/>
    </source>
</evidence>
<dbReference type="KEGG" id="rher:EHE19_016865"/>
<organism evidence="2 3">
    <name type="scientific">Ruminiclostridium herbifermentans</name>
    <dbReference type="NCBI Taxonomy" id="2488810"/>
    <lineage>
        <taxon>Bacteria</taxon>
        <taxon>Bacillati</taxon>
        <taxon>Bacillota</taxon>
        <taxon>Clostridia</taxon>
        <taxon>Eubacteriales</taxon>
        <taxon>Oscillospiraceae</taxon>
        <taxon>Ruminiclostridium</taxon>
    </lineage>
</organism>
<dbReference type="PANTHER" id="PTHR48104">
    <property type="entry name" value="METACASPASE-4"/>
    <property type="match status" value="1"/>
</dbReference>
<proteinExistence type="predicted"/>
<gene>
    <name evidence="2" type="ORF">EHE19_016865</name>
</gene>
<dbReference type="InterPro" id="IPR011600">
    <property type="entry name" value="Pept_C14_caspase"/>
</dbReference>
<dbReference type="RefSeq" id="WP_137698988.1">
    <property type="nucleotide sequence ID" value="NZ_CP061336.1"/>
</dbReference>
<dbReference type="OrthoDB" id="9812126at2"/>
<dbReference type="InterPro" id="IPR029030">
    <property type="entry name" value="Caspase-like_dom_sf"/>
</dbReference>
<dbReference type="Proteomes" id="UP000306409">
    <property type="component" value="Chromosome"/>
</dbReference>
<dbReference type="SUPFAM" id="SSF52129">
    <property type="entry name" value="Caspase-like"/>
    <property type="match status" value="1"/>
</dbReference>
<sequence>MKIKSRLALLLCGMMQIILFFSLTVNIFAEESICPIKGEALLIGLTSIDPMEYGTDGTDGCWGCENDVDLMNNILSSNGFNVSQLLTQSATHDNILSRINQIKGTLYAGDTFVIYFSGHGEQVADSNGDETDGLDETLVAYDKEIIDDELDTIWRTFPIGVKIVMISDSCHSGTAYKSTMNQRALVDTSTMDASLIHISGCRDNQFSNGDWDNGIFTKALGDVWDNGSFNGNYQTLCEQINSRINDSEQISEYHEYGNVLDNYRCEKPFTINKTPVQVSSFNDLKEGDQILFKCLGDISGNRWLDGRTADSTVGLSSQTGGKYTGSHWSIYKFQ</sequence>
<name>A0A4U7J9M7_9FIRM</name>
<dbReference type="GO" id="GO:0005737">
    <property type="term" value="C:cytoplasm"/>
    <property type="evidence" value="ECO:0007669"/>
    <property type="project" value="TreeGrafter"/>
</dbReference>
<evidence type="ECO:0000313" key="3">
    <source>
        <dbReference type="Proteomes" id="UP000306409"/>
    </source>
</evidence>
<dbReference type="InterPro" id="IPR050452">
    <property type="entry name" value="Metacaspase"/>
</dbReference>
<dbReference type="EMBL" id="CP061336">
    <property type="protein sequence ID" value="QNU66509.1"/>
    <property type="molecule type" value="Genomic_DNA"/>
</dbReference>
<dbReference type="GO" id="GO:0004197">
    <property type="term" value="F:cysteine-type endopeptidase activity"/>
    <property type="evidence" value="ECO:0007669"/>
    <property type="project" value="InterPro"/>
</dbReference>